<feature type="domain" description="HMA" evidence="1">
    <location>
        <begin position="7"/>
        <end position="75"/>
    </location>
</feature>
<sequence length="77" mass="7768">MITVAYSFVAYQVTGLTPDACDHCVAAIKTELISVPGVVGVDVTPAASKISILTDGPVSEEAIRSAMDAAGCGLIGE</sequence>
<evidence type="ECO:0000313" key="2">
    <source>
        <dbReference type="EMBL" id="MFI7439123.1"/>
    </source>
</evidence>
<dbReference type="Pfam" id="PF00403">
    <property type="entry name" value="HMA"/>
    <property type="match status" value="1"/>
</dbReference>
<protein>
    <submittedName>
        <fullName evidence="2">Heavy-metal-associated domain-containing protein</fullName>
    </submittedName>
</protein>
<dbReference type="PROSITE" id="PS50846">
    <property type="entry name" value="HMA_2"/>
    <property type="match status" value="1"/>
</dbReference>
<dbReference type="EMBL" id="JBITMB010000001">
    <property type="protein sequence ID" value="MFI7439123.1"/>
    <property type="molecule type" value="Genomic_DNA"/>
</dbReference>
<dbReference type="InterPro" id="IPR036163">
    <property type="entry name" value="HMA_dom_sf"/>
</dbReference>
<dbReference type="SUPFAM" id="SSF55008">
    <property type="entry name" value="HMA, heavy metal-associated domain"/>
    <property type="match status" value="1"/>
</dbReference>
<accession>A0ABW7ZY78</accession>
<proteinExistence type="predicted"/>
<dbReference type="Gene3D" id="3.30.70.100">
    <property type="match status" value="1"/>
</dbReference>
<organism evidence="2 3">
    <name type="scientific">Nonomuraea indica</name>
    <dbReference type="NCBI Taxonomy" id="1581193"/>
    <lineage>
        <taxon>Bacteria</taxon>
        <taxon>Bacillati</taxon>
        <taxon>Actinomycetota</taxon>
        <taxon>Actinomycetes</taxon>
        <taxon>Streptosporangiales</taxon>
        <taxon>Streptosporangiaceae</taxon>
        <taxon>Nonomuraea</taxon>
    </lineage>
</organism>
<dbReference type="CDD" id="cd00371">
    <property type="entry name" value="HMA"/>
    <property type="match status" value="1"/>
</dbReference>
<comment type="caution">
    <text evidence="2">The sequence shown here is derived from an EMBL/GenBank/DDBJ whole genome shotgun (WGS) entry which is preliminary data.</text>
</comment>
<evidence type="ECO:0000259" key="1">
    <source>
        <dbReference type="PROSITE" id="PS50846"/>
    </source>
</evidence>
<dbReference type="RefSeq" id="WP_397018647.1">
    <property type="nucleotide sequence ID" value="NZ_JBITMB010000001.1"/>
</dbReference>
<dbReference type="InterPro" id="IPR006121">
    <property type="entry name" value="HMA_dom"/>
</dbReference>
<name>A0ABW7ZY78_9ACTN</name>
<keyword evidence="3" id="KW-1185">Reference proteome</keyword>
<evidence type="ECO:0000313" key="3">
    <source>
        <dbReference type="Proteomes" id="UP001612928"/>
    </source>
</evidence>
<dbReference type="Proteomes" id="UP001612928">
    <property type="component" value="Unassembled WGS sequence"/>
</dbReference>
<reference evidence="2 3" key="1">
    <citation type="submission" date="2024-10" db="EMBL/GenBank/DDBJ databases">
        <title>The Natural Products Discovery Center: Release of the First 8490 Sequenced Strains for Exploring Actinobacteria Biosynthetic Diversity.</title>
        <authorList>
            <person name="Kalkreuter E."/>
            <person name="Kautsar S.A."/>
            <person name="Yang D."/>
            <person name="Bader C.D."/>
            <person name="Teijaro C.N."/>
            <person name="Fluegel L."/>
            <person name="Davis C.M."/>
            <person name="Simpson J.R."/>
            <person name="Lauterbach L."/>
            <person name="Steele A.D."/>
            <person name="Gui C."/>
            <person name="Meng S."/>
            <person name="Li G."/>
            <person name="Viehrig K."/>
            <person name="Ye F."/>
            <person name="Su P."/>
            <person name="Kiefer A.F."/>
            <person name="Nichols A."/>
            <person name="Cepeda A.J."/>
            <person name="Yan W."/>
            <person name="Fan B."/>
            <person name="Jiang Y."/>
            <person name="Adhikari A."/>
            <person name="Zheng C.-J."/>
            <person name="Schuster L."/>
            <person name="Cowan T.M."/>
            <person name="Smanski M.J."/>
            <person name="Chevrette M.G."/>
            <person name="De Carvalho L.P.S."/>
            <person name="Shen B."/>
        </authorList>
    </citation>
    <scope>NUCLEOTIDE SEQUENCE [LARGE SCALE GENOMIC DNA]</scope>
    <source>
        <strain evidence="2 3">NPDC049503</strain>
    </source>
</reference>
<gene>
    <name evidence="2" type="ORF">ACIBP5_04055</name>
</gene>